<evidence type="ECO:0000313" key="1">
    <source>
        <dbReference type="EMBL" id="QJA50419.1"/>
    </source>
</evidence>
<sequence>MEKVKIRIAEIKDIPAIFDMFMKLTDYLKEQGQWLYAQDQNQFVGGLLHYIDMKLHMEGNVILVSEDETGYVNGFLAGEIRHYAPFFEHRIVGELQWLWPLSVSAQHLVEAFARWSREKGATAESNYCTPGNIPAQKAIERDGRKLGFLLYYKPYPKGGKP</sequence>
<name>A0A6H1ZSG6_9ZZZZ</name>
<reference evidence="1" key="1">
    <citation type="submission" date="2020-03" db="EMBL/GenBank/DDBJ databases">
        <title>The deep terrestrial virosphere.</title>
        <authorList>
            <person name="Holmfeldt K."/>
            <person name="Nilsson E."/>
            <person name="Simone D."/>
            <person name="Lopez-Fernandez M."/>
            <person name="Wu X."/>
            <person name="de Brujin I."/>
            <person name="Lundin D."/>
            <person name="Andersson A."/>
            <person name="Bertilsson S."/>
            <person name="Dopson M."/>
        </authorList>
    </citation>
    <scope>NUCLEOTIDE SEQUENCE</scope>
    <source>
        <strain evidence="1">TM448A01760</strain>
    </source>
</reference>
<dbReference type="InterPro" id="IPR016181">
    <property type="entry name" value="Acyl_CoA_acyltransferase"/>
</dbReference>
<dbReference type="SUPFAM" id="SSF55729">
    <property type="entry name" value="Acyl-CoA N-acyltransferases (Nat)"/>
    <property type="match status" value="1"/>
</dbReference>
<dbReference type="AlphaFoldDB" id="A0A6H1ZSG6"/>
<dbReference type="Gene3D" id="3.40.630.30">
    <property type="match status" value="1"/>
</dbReference>
<gene>
    <name evidence="1" type="ORF">TM448A01760_0005</name>
</gene>
<organism evidence="1">
    <name type="scientific">viral metagenome</name>
    <dbReference type="NCBI Taxonomy" id="1070528"/>
    <lineage>
        <taxon>unclassified sequences</taxon>
        <taxon>metagenomes</taxon>
        <taxon>organismal metagenomes</taxon>
    </lineage>
</organism>
<protein>
    <recommendedName>
        <fullName evidence="2">Acetyltransferase</fullName>
    </recommendedName>
</protein>
<proteinExistence type="predicted"/>
<accession>A0A6H1ZSG6</accession>
<evidence type="ECO:0008006" key="2">
    <source>
        <dbReference type="Google" id="ProtNLM"/>
    </source>
</evidence>
<dbReference type="EMBL" id="MT144194">
    <property type="protein sequence ID" value="QJA50419.1"/>
    <property type="molecule type" value="Genomic_DNA"/>
</dbReference>